<feature type="domain" description="Phosphatidic acid phosphatase type 2/haloperoxidase" evidence="2">
    <location>
        <begin position="149"/>
        <end position="260"/>
    </location>
</feature>
<gene>
    <name evidence="3" type="ORF">NZD89_08635</name>
</gene>
<keyword evidence="1" id="KW-0472">Membrane</keyword>
<feature type="transmembrane region" description="Helical" evidence="1">
    <location>
        <begin position="67"/>
        <end position="85"/>
    </location>
</feature>
<evidence type="ECO:0000313" key="4">
    <source>
        <dbReference type="Proteomes" id="UP001164761"/>
    </source>
</evidence>
<feature type="transmembrane region" description="Helical" evidence="1">
    <location>
        <begin position="249"/>
        <end position="267"/>
    </location>
</feature>
<dbReference type="SMART" id="SM00014">
    <property type="entry name" value="acidPPc"/>
    <property type="match status" value="1"/>
</dbReference>
<dbReference type="RefSeq" id="WP_268007317.1">
    <property type="nucleotide sequence ID" value="NZ_BSUT01000001.1"/>
</dbReference>
<dbReference type="PANTHER" id="PTHR14969">
    <property type="entry name" value="SPHINGOSINE-1-PHOSPHATE PHOSPHOHYDROLASE"/>
    <property type="match status" value="1"/>
</dbReference>
<feature type="transmembrane region" description="Helical" evidence="1">
    <location>
        <begin position="189"/>
        <end position="207"/>
    </location>
</feature>
<dbReference type="CDD" id="cd03392">
    <property type="entry name" value="PAP2_like_2"/>
    <property type="match status" value="1"/>
</dbReference>
<name>A0ABY6ZKR3_9BACL</name>
<dbReference type="Gene3D" id="1.20.144.10">
    <property type="entry name" value="Phosphatidic acid phosphatase type 2/haloperoxidase"/>
    <property type="match status" value="2"/>
</dbReference>
<accession>A0ABY6ZKR3</accession>
<evidence type="ECO:0000313" key="3">
    <source>
        <dbReference type="EMBL" id="WAH43434.1"/>
    </source>
</evidence>
<dbReference type="Pfam" id="PF01569">
    <property type="entry name" value="PAP2"/>
    <property type="match status" value="1"/>
</dbReference>
<proteinExistence type="predicted"/>
<dbReference type="InterPro" id="IPR036938">
    <property type="entry name" value="PAP2/HPO_sf"/>
</dbReference>
<dbReference type="InterPro" id="IPR000326">
    <property type="entry name" value="PAP2/HPO"/>
</dbReference>
<feature type="transmembrane region" description="Helical" evidence="1">
    <location>
        <begin position="214"/>
        <end position="237"/>
    </location>
</feature>
<feature type="transmembrane region" description="Helical" evidence="1">
    <location>
        <begin position="118"/>
        <end position="141"/>
    </location>
</feature>
<dbReference type="EMBL" id="CP104067">
    <property type="protein sequence ID" value="WAH43434.1"/>
    <property type="molecule type" value="Genomic_DNA"/>
</dbReference>
<dbReference type="Proteomes" id="UP001164761">
    <property type="component" value="Chromosome"/>
</dbReference>
<keyword evidence="1" id="KW-1133">Transmembrane helix</keyword>
<organism evidence="3 4">
    <name type="scientific">Alicyclobacillus fastidiosus</name>
    <dbReference type="NCBI Taxonomy" id="392011"/>
    <lineage>
        <taxon>Bacteria</taxon>
        <taxon>Bacillati</taxon>
        <taxon>Bacillota</taxon>
        <taxon>Bacilli</taxon>
        <taxon>Bacillales</taxon>
        <taxon>Alicyclobacillaceae</taxon>
        <taxon>Alicyclobacillus</taxon>
    </lineage>
</organism>
<keyword evidence="4" id="KW-1185">Reference proteome</keyword>
<protein>
    <submittedName>
        <fullName evidence="3">Phosphatase PAP2 family protein</fullName>
    </submittedName>
</protein>
<evidence type="ECO:0000256" key="1">
    <source>
        <dbReference type="SAM" id="Phobius"/>
    </source>
</evidence>
<keyword evidence="1" id="KW-0812">Transmembrane</keyword>
<evidence type="ECO:0000259" key="2">
    <source>
        <dbReference type="SMART" id="SM00014"/>
    </source>
</evidence>
<reference evidence="3" key="1">
    <citation type="submission" date="2022-08" db="EMBL/GenBank/DDBJ databases">
        <title>Alicyclobacillus fastidiosus DSM 17978, complete genome.</title>
        <authorList>
            <person name="Wang Q."/>
            <person name="Cai R."/>
            <person name="Wang Z."/>
        </authorList>
    </citation>
    <scope>NUCLEOTIDE SEQUENCE</scope>
    <source>
        <strain evidence="3">DSM 17978</strain>
    </source>
</reference>
<feature type="transmembrane region" description="Helical" evidence="1">
    <location>
        <begin position="148"/>
        <end position="169"/>
    </location>
</feature>
<dbReference type="SUPFAM" id="SSF48317">
    <property type="entry name" value="Acid phosphatase/Vanadium-dependent haloperoxidase"/>
    <property type="match status" value="1"/>
</dbReference>
<dbReference type="PANTHER" id="PTHR14969:SF13">
    <property type="entry name" value="AT30094P"/>
    <property type="match status" value="1"/>
</dbReference>
<sequence>MLHNSPAFYHVPVSSHEKAPHWCVYHGGEGFNFRIGHDIEKAAQGIVGGVPFRGGQKMHSPHRRKNLFSSGVFLISFLISFAIFVDKLELHKLLGFDMKIIRVVQARIDRSNTRLMKWFTFLGSPFSVSMLVLFSTIVLYFKGRRREAASLLVANAAGVGFNEVLKFIFRRRRPDIHRLVVEHGYSFPSGHSMGSVIYYGSITYFICRSIQNSFCKVLTSAVGMFMVFMTGMSRIYLGVHYPSDVVSGYAAGGAWLSASIKGFNAVLPKQKRS</sequence>